<dbReference type="SUPFAM" id="SSF54427">
    <property type="entry name" value="NTF2-like"/>
    <property type="match status" value="1"/>
</dbReference>
<feature type="domain" description="DUF4440" evidence="2">
    <location>
        <begin position="40"/>
        <end position="145"/>
    </location>
</feature>
<dbReference type="InterPro" id="IPR032710">
    <property type="entry name" value="NTF2-like_dom_sf"/>
</dbReference>
<evidence type="ECO:0000313" key="3">
    <source>
        <dbReference type="EMBL" id="MFC4263905.1"/>
    </source>
</evidence>
<sequence length="159" mass="17307">MKKLLFISMVTLVMASCNNETQKTVVTPTFSLDSAKMAIAESNKTYGEGFAKADSSLFISKYTKDGCIMPANAPKLCGSQAIGMFFKGAQGMGVQNIRLTTEEVMGGPEVVVETGQYELLGAENKSLDKGKFVVVWKMEDGKWKMHRDIFTTDAAPATQ</sequence>
<evidence type="ECO:0000259" key="2">
    <source>
        <dbReference type="Pfam" id="PF14534"/>
    </source>
</evidence>
<dbReference type="RefSeq" id="WP_379711042.1">
    <property type="nucleotide sequence ID" value="NZ_JBHSCZ010000005.1"/>
</dbReference>
<evidence type="ECO:0000313" key="4">
    <source>
        <dbReference type="Proteomes" id="UP001595907"/>
    </source>
</evidence>
<evidence type="ECO:0000256" key="1">
    <source>
        <dbReference type="SAM" id="SignalP"/>
    </source>
</evidence>
<organism evidence="3 4">
    <name type="scientific">Ferruginibacter yonginensis</name>
    <dbReference type="NCBI Taxonomy" id="1310416"/>
    <lineage>
        <taxon>Bacteria</taxon>
        <taxon>Pseudomonadati</taxon>
        <taxon>Bacteroidota</taxon>
        <taxon>Chitinophagia</taxon>
        <taxon>Chitinophagales</taxon>
        <taxon>Chitinophagaceae</taxon>
        <taxon>Ferruginibacter</taxon>
    </lineage>
</organism>
<dbReference type="Proteomes" id="UP001595907">
    <property type="component" value="Unassembled WGS sequence"/>
</dbReference>
<keyword evidence="1" id="KW-0732">Signal</keyword>
<keyword evidence="4" id="KW-1185">Reference proteome</keyword>
<comment type="caution">
    <text evidence="3">The sequence shown here is derived from an EMBL/GenBank/DDBJ whole genome shotgun (WGS) entry which is preliminary data.</text>
</comment>
<reference evidence="4" key="1">
    <citation type="journal article" date="2019" name="Int. J. Syst. Evol. Microbiol.">
        <title>The Global Catalogue of Microorganisms (GCM) 10K type strain sequencing project: providing services to taxonomists for standard genome sequencing and annotation.</title>
        <authorList>
            <consortium name="The Broad Institute Genomics Platform"/>
            <consortium name="The Broad Institute Genome Sequencing Center for Infectious Disease"/>
            <person name="Wu L."/>
            <person name="Ma J."/>
        </authorList>
    </citation>
    <scope>NUCLEOTIDE SEQUENCE [LARGE SCALE GENOMIC DNA]</scope>
    <source>
        <strain evidence="4">CECT 8289</strain>
    </source>
</reference>
<dbReference type="Gene3D" id="3.10.450.50">
    <property type="match status" value="1"/>
</dbReference>
<gene>
    <name evidence="3" type="ORF">ACFOWM_13510</name>
</gene>
<protein>
    <submittedName>
        <fullName evidence="3">YybH family protein</fullName>
    </submittedName>
</protein>
<dbReference type="InterPro" id="IPR027843">
    <property type="entry name" value="DUF4440"/>
</dbReference>
<proteinExistence type="predicted"/>
<dbReference type="PROSITE" id="PS51257">
    <property type="entry name" value="PROKAR_LIPOPROTEIN"/>
    <property type="match status" value="1"/>
</dbReference>
<dbReference type="EMBL" id="JBHSCZ010000005">
    <property type="protein sequence ID" value="MFC4263905.1"/>
    <property type="molecule type" value="Genomic_DNA"/>
</dbReference>
<feature type="signal peptide" evidence="1">
    <location>
        <begin position="1"/>
        <end position="15"/>
    </location>
</feature>
<dbReference type="Pfam" id="PF14534">
    <property type="entry name" value="DUF4440"/>
    <property type="match status" value="1"/>
</dbReference>
<name>A0ABV8QW82_9BACT</name>
<accession>A0ABV8QW82</accession>
<feature type="chain" id="PRO_5046752516" evidence="1">
    <location>
        <begin position="16"/>
        <end position="159"/>
    </location>
</feature>